<gene>
    <name evidence="2" type="ORF">HKD39_03005</name>
</gene>
<proteinExistence type="predicted"/>
<comment type="caution">
    <text evidence="2">The sequence shown here is derived from an EMBL/GenBank/DDBJ whole genome shotgun (WGS) entry which is preliminary data.</text>
</comment>
<keyword evidence="1" id="KW-0472">Membrane</keyword>
<name>A0A849A4Z7_9ACTN</name>
<keyword evidence="1" id="KW-1133">Transmembrane helix</keyword>
<keyword evidence="3" id="KW-1185">Reference proteome</keyword>
<dbReference type="Proteomes" id="UP000562984">
    <property type="component" value="Unassembled WGS sequence"/>
</dbReference>
<feature type="transmembrane region" description="Helical" evidence="1">
    <location>
        <begin position="78"/>
        <end position="98"/>
    </location>
</feature>
<feature type="transmembrane region" description="Helical" evidence="1">
    <location>
        <begin position="12"/>
        <end position="35"/>
    </location>
</feature>
<evidence type="ECO:0000256" key="1">
    <source>
        <dbReference type="SAM" id="Phobius"/>
    </source>
</evidence>
<protein>
    <submittedName>
        <fullName evidence="2">Uncharacterized protein</fullName>
    </submittedName>
</protein>
<dbReference type="AlphaFoldDB" id="A0A849A4Z7"/>
<organism evidence="2 3">
    <name type="scientific">Nakamurella aerolata</name>
    <dbReference type="NCBI Taxonomy" id="1656892"/>
    <lineage>
        <taxon>Bacteria</taxon>
        <taxon>Bacillati</taxon>
        <taxon>Actinomycetota</taxon>
        <taxon>Actinomycetes</taxon>
        <taxon>Nakamurellales</taxon>
        <taxon>Nakamurellaceae</taxon>
        <taxon>Nakamurella</taxon>
    </lineage>
</organism>
<feature type="transmembrane region" description="Helical" evidence="1">
    <location>
        <begin position="110"/>
        <end position="128"/>
    </location>
</feature>
<sequence>MVYNERRRSSPALFAGIVAGLGGAAAIVGAVLPWISTTGEGGRIGISGLGSITGSQLGGSNLNDLIAIGGVGSYRPGLVGLVAGIITVLLGIGIVLAAAGGVRGSRPWRWVSLPLLLLGVLTAGWGLWRTFAPGTAAGVLAAGDAAAGAGPVVSAIGGVLMLVAGGWLLSGRADPAPVTRRSAGIQR</sequence>
<dbReference type="EMBL" id="JABEND010000001">
    <property type="protein sequence ID" value="NNG34706.1"/>
    <property type="molecule type" value="Genomic_DNA"/>
</dbReference>
<keyword evidence="1" id="KW-0812">Transmembrane</keyword>
<feature type="transmembrane region" description="Helical" evidence="1">
    <location>
        <begin position="148"/>
        <end position="170"/>
    </location>
</feature>
<accession>A0A849A4Z7</accession>
<reference evidence="2 3" key="1">
    <citation type="submission" date="2020-05" db="EMBL/GenBank/DDBJ databases">
        <title>Nakamurella sp. DB0629 isolated from air conditioner.</title>
        <authorList>
            <person name="Kim D.H."/>
            <person name="Kim D.-U."/>
        </authorList>
    </citation>
    <scope>NUCLEOTIDE SEQUENCE [LARGE SCALE GENOMIC DNA]</scope>
    <source>
        <strain evidence="2 3">DB0629</strain>
    </source>
</reference>
<evidence type="ECO:0000313" key="3">
    <source>
        <dbReference type="Proteomes" id="UP000562984"/>
    </source>
</evidence>
<evidence type="ECO:0000313" key="2">
    <source>
        <dbReference type="EMBL" id="NNG34706.1"/>
    </source>
</evidence>
<dbReference type="RefSeq" id="WP_171198299.1">
    <property type="nucleotide sequence ID" value="NZ_JABEND010000001.1"/>
</dbReference>